<gene>
    <name evidence="6" type="ORF">TrLO_g13028</name>
</gene>
<dbReference type="NCBIfam" id="TIGR00231">
    <property type="entry name" value="small_GTP"/>
    <property type="match status" value="1"/>
</dbReference>
<organism evidence="6 7">
    <name type="scientific">Triparma laevis f. longispina</name>
    <dbReference type="NCBI Taxonomy" id="1714387"/>
    <lineage>
        <taxon>Eukaryota</taxon>
        <taxon>Sar</taxon>
        <taxon>Stramenopiles</taxon>
        <taxon>Ochrophyta</taxon>
        <taxon>Bolidophyceae</taxon>
        <taxon>Parmales</taxon>
        <taxon>Triparmaceae</taxon>
        <taxon>Triparma</taxon>
    </lineage>
</organism>
<dbReference type="Pfam" id="PF00071">
    <property type="entry name" value="Ras"/>
    <property type="match status" value="1"/>
</dbReference>
<reference evidence="7" key="1">
    <citation type="journal article" date="2023" name="Commun. Biol.">
        <title>Genome analysis of Parmales, the sister group of diatoms, reveals the evolutionary specialization of diatoms from phago-mixotrophs to photoautotrophs.</title>
        <authorList>
            <person name="Ban H."/>
            <person name="Sato S."/>
            <person name="Yoshikawa S."/>
            <person name="Yamada K."/>
            <person name="Nakamura Y."/>
            <person name="Ichinomiya M."/>
            <person name="Sato N."/>
            <person name="Blanc-Mathieu R."/>
            <person name="Endo H."/>
            <person name="Kuwata A."/>
            <person name="Ogata H."/>
        </authorList>
    </citation>
    <scope>NUCLEOTIDE SEQUENCE [LARGE SCALE GENOMIC DNA]</scope>
    <source>
        <strain evidence="7">NIES 3700</strain>
    </source>
</reference>
<dbReference type="GO" id="GO:0005525">
    <property type="term" value="F:GTP binding"/>
    <property type="evidence" value="ECO:0007669"/>
    <property type="project" value="UniProtKB-KW"/>
</dbReference>
<dbReference type="SUPFAM" id="SSF52540">
    <property type="entry name" value="P-loop containing nucleoside triphosphate hydrolases"/>
    <property type="match status" value="1"/>
</dbReference>
<dbReference type="FunFam" id="3.40.50.300:FF:000086">
    <property type="entry name" value="Ras-related small GTPase"/>
    <property type="match status" value="1"/>
</dbReference>
<dbReference type="PROSITE" id="PS51421">
    <property type="entry name" value="RAS"/>
    <property type="match status" value="1"/>
</dbReference>
<dbReference type="AlphaFoldDB" id="A0A9W7DUS6"/>
<evidence type="ECO:0000313" key="6">
    <source>
        <dbReference type="EMBL" id="GMH51493.1"/>
    </source>
</evidence>
<keyword evidence="2" id="KW-0547">Nucleotide-binding</keyword>
<accession>A0A9W7DUS6</accession>
<dbReference type="PANTHER" id="PTHR47981:SF20">
    <property type="entry name" value="RAS-RELATED PROTEIN RAB-7A"/>
    <property type="match status" value="1"/>
</dbReference>
<dbReference type="SMART" id="SM00175">
    <property type="entry name" value="RAB"/>
    <property type="match status" value="1"/>
</dbReference>
<comment type="similarity">
    <text evidence="1">Belongs to the small GTPase superfamily. Rab family.</text>
</comment>
<dbReference type="SMART" id="SM00173">
    <property type="entry name" value="RAS"/>
    <property type="match status" value="1"/>
</dbReference>
<evidence type="ECO:0000256" key="2">
    <source>
        <dbReference type="ARBA" id="ARBA00022741"/>
    </source>
</evidence>
<dbReference type="PANTHER" id="PTHR47981">
    <property type="entry name" value="RAB FAMILY"/>
    <property type="match status" value="1"/>
</dbReference>
<proteinExistence type="inferred from homology"/>
<dbReference type="PROSITE" id="PS51419">
    <property type="entry name" value="RAB"/>
    <property type="match status" value="1"/>
</dbReference>
<sequence>MSHRKKVLLKIIILGDSGVGKTSLMNQYVSKRFTSQYKATIGADFLTKEIMVDDKLVTLQIWDTAGQERFQSLGVAFYRGADACMLTYDITNPKSFDSLDSWRQEFLVQAGPTDEDNFPFVVLGNKVDKEAERRVGKSKAAQWCKSKGGDAPVPHMQTSAKEAVQVEAAFLEAAKLALARDTGDDDIFIPETINLNSQQTAKQSGGCC</sequence>
<evidence type="ECO:0000256" key="3">
    <source>
        <dbReference type="ARBA" id="ARBA00023134"/>
    </source>
</evidence>
<dbReference type="PROSITE" id="PS51420">
    <property type="entry name" value="RHO"/>
    <property type="match status" value="1"/>
</dbReference>
<keyword evidence="5" id="KW-0636">Prenylation</keyword>
<keyword evidence="4" id="KW-0449">Lipoprotein</keyword>
<evidence type="ECO:0000313" key="7">
    <source>
        <dbReference type="Proteomes" id="UP001165122"/>
    </source>
</evidence>
<keyword evidence="7" id="KW-1185">Reference proteome</keyword>
<dbReference type="PRINTS" id="PR00449">
    <property type="entry name" value="RASTRNSFRMNG"/>
</dbReference>
<dbReference type="InterPro" id="IPR005225">
    <property type="entry name" value="Small_GTP-bd"/>
</dbReference>
<dbReference type="GO" id="GO:0003924">
    <property type="term" value="F:GTPase activity"/>
    <property type="evidence" value="ECO:0007669"/>
    <property type="project" value="InterPro"/>
</dbReference>
<dbReference type="SMART" id="SM00174">
    <property type="entry name" value="RHO"/>
    <property type="match status" value="1"/>
</dbReference>
<dbReference type="InterPro" id="IPR027417">
    <property type="entry name" value="P-loop_NTPase"/>
</dbReference>
<protein>
    <submittedName>
        <fullName evidence="6">Uncharacterized protein</fullName>
    </submittedName>
</protein>
<dbReference type="Gene3D" id="3.40.50.300">
    <property type="entry name" value="P-loop containing nucleotide triphosphate hydrolases"/>
    <property type="match status" value="1"/>
</dbReference>
<keyword evidence="3" id="KW-0342">GTP-binding</keyword>
<evidence type="ECO:0000256" key="4">
    <source>
        <dbReference type="ARBA" id="ARBA00023288"/>
    </source>
</evidence>
<comment type="caution">
    <text evidence="6">The sequence shown here is derived from an EMBL/GenBank/DDBJ whole genome shotgun (WGS) entry which is preliminary data.</text>
</comment>
<dbReference type="OrthoDB" id="1436450at2759"/>
<name>A0A9W7DUS6_9STRA</name>
<dbReference type="EMBL" id="BRXW01000405">
    <property type="protein sequence ID" value="GMH51493.1"/>
    <property type="molecule type" value="Genomic_DNA"/>
</dbReference>
<dbReference type="CDD" id="cd01862">
    <property type="entry name" value="Rab7"/>
    <property type="match status" value="1"/>
</dbReference>
<dbReference type="InterPro" id="IPR001806">
    <property type="entry name" value="Small_GTPase"/>
</dbReference>
<evidence type="ECO:0000256" key="5">
    <source>
        <dbReference type="ARBA" id="ARBA00023289"/>
    </source>
</evidence>
<evidence type="ECO:0000256" key="1">
    <source>
        <dbReference type="ARBA" id="ARBA00006270"/>
    </source>
</evidence>
<dbReference type="Proteomes" id="UP001165122">
    <property type="component" value="Unassembled WGS sequence"/>
</dbReference>
<dbReference type="SMART" id="SM00176">
    <property type="entry name" value="RAN"/>
    <property type="match status" value="1"/>
</dbReference>